<evidence type="ECO:0000256" key="4">
    <source>
        <dbReference type="ARBA" id="ARBA00022553"/>
    </source>
</evidence>
<evidence type="ECO:0000256" key="7">
    <source>
        <dbReference type="ARBA" id="ARBA00022777"/>
    </source>
</evidence>
<comment type="caution">
    <text evidence="13">The sequence shown here is derived from an EMBL/GenBank/DDBJ whole genome shotgun (WGS) entry which is preliminary data.</text>
</comment>
<keyword evidence="7" id="KW-0418">Kinase</keyword>
<evidence type="ECO:0000256" key="6">
    <source>
        <dbReference type="ARBA" id="ARBA00022741"/>
    </source>
</evidence>
<dbReference type="SMART" id="SM00387">
    <property type="entry name" value="HATPase_c"/>
    <property type="match status" value="1"/>
</dbReference>
<dbReference type="Gene3D" id="3.30.565.10">
    <property type="entry name" value="Histidine kinase-like ATPase, C-terminal domain"/>
    <property type="match status" value="1"/>
</dbReference>
<dbReference type="SUPFAM" id="SSF55874">
    <property type="entry name" value="ATPase domain of HSP90 chaperone/DNA topoisomerase II/histidine kinase"/>
    <property type="match status" value="1"/>
</dbReference>
<keyword evidence="8" id="KW-0067">ATP-binding</keyword>
<gene>
    <name evidence="13" type="ORF">FCL40_03325</name>
</gene>
<evidence type="ECO:0000256" key="1">
    <source>
        <dbReference type="ARBA" id="ARBA00000085"/>
    </source>
</evidence>
<evidence type="ECO:0000256" key="9">
    <source>
        <dbReference type="SAM" id="Coils"/>
    </source>
</evidence>
<dbReference type="InterPro" id="IPR003594">
    <property type="entry name" value="HATPase_dom"/>
</dbReference>
<evidence type="ECO:0000259" key="12">
    <source>
        <dbReference type="PROSITE" id="PS50885"/>
    </source>
</evidence>
<sequence length="550" mass="61733">MSLKRYLMIAFGSLILLFTLLQWLLVQQLSSDFRQQLAEDSEAVAQEVASVTIETLLPPLSPKPVVRVLPTEEERQRMLAMAERHSKQAQRELEREQRRMEQLRAQQQANQASLQRQRQAEQQRIQAFEEKLDAIEAHIEAKQENWQAVVELNLKHQALQKELQRALEAETSLELLEAESTLEVLEEQRGVIGEEEMARIHQAVEQAREQLQRQAREIRVFIPSEEDQLVIEGLGASLAVPLSSGPQQKVITQFAERVALVLLAGALLSLVGVYLIARKLARPLESLDEGCRRLSTGELGLQLSRSGTRETRRAIDTFNRMSSDLKASQAQQRQFQQQRHLAELGEITRGIAHALRNPIHTIGLLLEGMAPEQARLQGQIRAKLAHMDDSLSSLLTLASQGLDRDSPVPILPVIEGIQMELSQAEGGVRFVSELPEDLTLTGAEAELRAILHTLMNNAQQASEPGQVVRLYLEQAATGYTLWVEDQGGGLSDAIRDRLFEPHQTTKPEGAGMGLYIARRIARLWYQGEIVIQEYDKGVRAGLVLPQERAL</sequence>
<dbReference type="OrthoDB" id="1931120at2"/>
<dbReference type="PANTHER" id="PTHR44936:SF10">
    <property type="entry name" value="SENSOR PROTEIN RSTB"/>
    <property type="match status" value="1"/>
</dbReference>
<dbReference type="PROSITE" id="PS50885">
    <property type="entry name" value="HAMP"/>
    <property type="match status" value="1"/>
</dbReference>
<evidence type="ECO:0000313" key="14">
    <source>
        <dbReference type="Proteomes" id="UP000305674"/>
    </source>
</evidence>
<evidence type="ECO:0000256" key="2">
    <source>
        <dbReference type="ARBA" id="ARBA00004370"/>
    </source>
</evidence>
<comment type="subcellular location">
    <subcellularLocation>
        <location evidence="2">Membrane</location>
    </subcellularLocation>
</comment>
<keyword evidence="10" id="KW-0472">Membrane</keyword>
<keyword evidence="14" id="KW-1185">Reference proteome</keyword>
<feature type="domain" description="Histidine kinase" evidence="11">
    <location>
        <begin position="350"/>
        <end position="548"/>
    </location>
</feature>
<evidence type="ECO:0000259" key="11">
    <source>
        <dbReference type="PROSITE" id="PS50109"/>
    </source>
</evidence>
<organism evidence="13 14">
    <name type="scientific">Ferrimonas sediminicola</name>
    <dbReference type="NCBI Taxonomy" id="2569538"/>
    <lineage>
        <taxon>Bacteria</taxon>
        <taxon>Pseudomonadati</taxon>
        <taxon>Pseudomonadota</taxon>
        <taxon>Gammaproteobacteria</taxon>
        <taxon>Alteromonadales</taxon>
        <taxon>Ferrimonadaceae</taxon>
        <taxon>Ferrimonas</taxon>
    </lineage>
</organism>
<evidence type="ECO:0000313" key="13">
    <source>
        <dbReference type="EMBL" id="TKB51600.1"/>
    </source>
</evidence>
<dbReference type="Gene3D" id="6.10.340.10">
    <property type="match status" value="1"/>
</dbReference>
<feature type="coiled-coil region" evidence="9">
    <location>
        <begin position="79"/>
        <end position="217"/>
    </location>
</feature>
<evidence type="ECO:0000256" key="5">
    <source>
        <dbReference type="ARBA" id="ARBA00022679"/>
    </source>
</evidence>
<reference evidence="13 14" key="1">
    <citation type="submission" date="2019-04" db="EMBL/GenBank/DDBJ databases">
        <authorList>
            <person name="Hwang J.C."/>
        </authorList>
    </citation>
    <scope>NUCLEOTIDE SEQUENCE [LARGE SCALE GENOMIC DNA]</scope>
    <source>
        <strain evidence="13 14">IMCC35001</strain>
    </source>
</reference>
<evidence type="ECO:0000256" key="3">
    <source>
        <dbReference type="ARBA" id="ARBA00012438"/>
    </source>
</evidence>
<dbReference type="RefSeq" id="WP_136851313.1">
    <property type="nucleotide sequence ID" value="NZ_SWCI01000001.1"/>
</dbReference>
<dbReference type="EC" id="2.7.13.3" evidence="3"/>
<keyword evidence="4" id="KW-0597">Phosphoprotein</keyword>
<dbReference type="InterPro" id="IPR036097">
    <property type="entry name" value="HisK_dim/P_sf"/>
</dbReference>
<dbReference type="PANTHER" id="PTHR44936">
    <property type="entry name" value="SENSOR PROTEIN CREC"/>
    <property type="match status" value="1"/>
</dbReference>
<protein>
    <recommendedName>
        <fullName evidence="3">histidine kinase</fullName>
        <ecNumber evidence="3">2.7.13.3</ecNumber>
    </recommendedName>
</protein>
<dbReference type="PROSITE" id="PS50109">
    <property type="entry name" value="HIS_KIN"/>
    <property type="match status" value="1"/>
</dbReference>
<keyword evidence="10" id="KW-1133">Transmembrane helix</keyword>
<keyword evidence="9" id="KW-0175">Coiled coil</keyword>
<feature type="transmembrane region" description="Helical" evidence="10">
    <location>
        <begin position="6"/>
        <end position="26"/>
    </location>
</feature>
<evidence type="ECO:0000256" key="10">
    <source>
        <dbReference type="SAM" id="Phobius"/>
    </source>
</evidence>
<dbReference type="Pfam" id="PF02518">
    <property type="entry name" value="HATPase_c"/>
    <property type="match status" value="1"/>
</dbReference>
<dbReference type="GO" id="GO:0000155">
    <property type="term" value="F:phosphorelay sensor kinase activity"/>
    <property type="evidence" value="ECO:0007669"/>
    <property type="project" value="InterPro"/>
</dbReference>
<comment type="catalytic activity">
    <reaction evidence="1">
        <text>ATP + protein L-histidine = ADP + protein N-phospho-L-histidine.</text>
        <dbReference type="EC" id="2.7.13.3"/>
    </reaction>
</comment>
<dbReference type="InterPro" id="IPR003660">
    <property type="entry name" value="HAMP_dom"/>
</dbReference>
<dbReference type="Proteomes" id="UP000305674">
    <property type="component" value="Unassembled WGS sequence"/>
</dbReference>
<accession>A0A4U1BJB5</accession>
<feature type="domain" description="HAMP" evidence="12">
    <location>
        <begin position="278"/>
        <end position="330"/>
    </location>
</feature>
<keyword evidence="6" id="KW-0547">Nucleotide-binding</keyword>
<dbReference type="GO" id="GO:0016020">
    <property type="term" value="C:membrane"/>
    <property type="evidence" value="ECO:0007669"/>
    <property type="project" value="UniProtKB-SubCell"/>
</dbReference>
<proteinExistence type="predicted"/>
<dbReference type="AlphaFoldDB" id="A0A4U1BJB5"/>
<dbReference type="SMART" id="SM00304">
    <property type="entry name" value="HAMP"/>
    <property type="match status" value="1"/>
</dbReference>
<dbReference type="InterPro" id="IPR036890">
    <property type="entry name" value="HATPase_C_sf"/>
</dbReference>
<dbReference type="Gene3D" id="1.10.287.130">
    <property type="match status" value="1"/>
</dbReference>
<evidence type="ECO:0000256" key="8">
    <source>
        <dbReference type="ARBA" id="ARBA00022840"/>
    </source>
</evidence>
<keyword evidence="10" id="KW-0812">Transmembrane</keyword>
<dbReference type="GO" id="GO:0005524">
    <property type="term" value="F:ATP binding"/>
    <property type="evidence" value="ECO:0007669"/>
    <property type="project" value="UniProtKB-KW"/>
</dbReference>
<dbReference type="EMBL" id="SWCI01000001">
    <property type="protein sequence ID" value="TKB51600.1"/>
    <property type="molecule type" value="Genomic_DNA"/>
</dbReference>
<dbReference type="SUPFAM" id="SSF47384">
    <property type="entry name" value="Homodimeric domain of signal transducing histidine kinase"/>
    <property type="match status" value="1"/>
</dbReference>
<dbReference type="InterPro" id="IPR005467">
    <property type="entry name" value="His_kinase_dom"/>
</dbReference>
<dbReference type="InterPro" id="IPR050980">
    <property type="entry name" value="2C_sensor_his_kinase"/>
</dbReference>
<name>A0A4U1BJB5_9GAMM</name>
<keyword evidence="5" id="KW-0808">Transferase</keyword>